<feature type="region of interest" description="Disordered" evidence="1">
    <location>
        <begin position="34"/>
        <end position="60"/>
    </location>
</feature>
<evidence type="ECO:0000313" key="2">
    <source>
        <dbReference type="EMBL" id="SFY17293.1"/>
    </source>
</evidence>
<dbReference type="Pfam" id="PF20117">
    <property type="entry name" value="DUF6507"/>
    <property type="match status" value="1"/>
</dbReference>
<evidence type="ECO:0000256" key="1">
    <source>
        <dbReference type="SAM" id="MobiDB-lite"/>
    </source>
</evidence>
<feature type="compositionally biased region" description="Low complexity" evidence="1">
    <location>
        <begin position="37"/>
        <end position="48"/>
    </location>
</feature>
<dbReference type="AlphaFoldDB" id="A0A1K2D400"/>
<dbReference type="OrthoDB" id="3389929at2"/>
<reference evidence="2 3" key="1">
    <citation type="submission" date="2016-11" db="EMBL/GenBank/DDBJ databases">
        <authorList>
            <person name="Jaros S."/>
            <person name="Januszkiewicz K."/>
            <person name="Wedrychowicz H."/>
        </authorList>
    </citation>
    <scope>NUCLEOTIDE SEQUENCE [LARGE SCALE GENOMIC DNA]</scope>
    <source>
        <strain evidence="2 3">OK807</strain>
    </source>
</reference>
<accession>A0A1K2D400</accession>
<dbReference type="Proteomes" id="UP000181909">
    <property type="component" value="Unassembled WGS sequence"/>
</dbReference>
<dbReference type="EMBL" id="FPJO01000012">
    <property type="protein sequence ID" value="SFY17293.1"/>
    <property type="molecule type" value="Genomic_DNA"/>
</dbReference>
<name>A0A1K2D400_STRAR</name>
<feature type="compositionally biased region" description="Gly residues" evidence="1">
    <location>
        <begin position="49"/>
        <end position="60"/>
    </location>
</feature>
<gene>
    <name evidence="2" type="ORF">SAMN02787144_1012110</name>
</gene>
<dbReference type="RefSeq" id="WP_072486816.1">
    <property type="nucleotide sequence ID" value="NZ_CP108276.1"/>
</dbReference>
<protein>
    <submittedName>
        <fullName evidence="2">Uncharacterized protein</fullName>
    </submittedName>
</protein>
<proteinExistence type="predicted"/>
<evidence type="ECO:0000313" key="3">
    <source>
        <dbReference type="Proteomes" id="UP000181909"/>
    </source>
</evidence>
<organism evidence="2 3">
    <name type="scientific">Streptomyces atratus</name>
    <dbReference type="NCBI Taxonomy" id="1893"/>
    <lineage>
        <taxon>Bacteria</taxon>
        <taxon>Bacillati</taxon>
        <taxon>Actinomycetota</taxon>
        <taxon>Actinomycetes</taxon>
        <taxon>Kitasatosporales</taxon>
        <taxon>Streptomycetaceae</taxon>
        <taxon>Streptomyces</taxon>
    </lineage>
</organism>
<dbReference type="STRING" id="1893.SAMN02787144_1012110"/>
<dbReference type="InterPro" id="IPR045436">
    <property type="entry name" value="DUF6507"/>
</dbReference>
<sequence length="135" mass="13437">MTGWDLKPQGIQGVLKTTGEVASKIQTHATSYGDHLSSAASSAGTISAEGGGDGGGGKGGEQAVGGLVALALSKFAEHTTPDLKFIAARAGKSLTGAVDATTAYLNGDLDMAAEAQRKALGAVDLDPKKPGVQSR</sequence>